<protein>
    <submittedName>
        <fullName evidence="1">Uncharacterized protein</fullName>
    </submittedName>
</protein>
<evidence type="ECO:0000313" key="1">
    <source>
        <dbReference type="EMBL" id="RCW45976.1"/>
    </source>
</evidence>
<dbReference type="EMBL" id="QPJC01000002">
    <property type="protein sequence ID" value="RCW45976.1"/>
    <property type="molecule type" value="Genomic_DNA"/>
</dbReference>
<gene>
    <name evidence="1" type="ORF">DFQ14_102278</name>
</gene>
<proteinExistence type="predicted"/>
<evidence type="ECO:0000313" key="2">
    <source>
        <dbReference type="Proteomes" id="UP000253495"/>
    </source>
</evidence>
<dbReference type="Proteomes" id="UP000253495">
    <property type="component" value="Unassembled WGS sequence"/>
</dbReference>
<reference evidence="1 2" key="1">
    <citation type="submission" date="2018-07" db="EMBL/GenBank/DDBJ databases">
        <title>Genomic Encyclopedia of Type Strains, Phase III (KMG-III): the genomes of soil and plant-associated and newly described type strains.</title>
        <authorList>
            <person name="Whitman W."/>
        </authorList>
    </citation>
    <scope>NUCLEOTIDE SEQUENCE [LARGE SCALE GENOMIC DNA]</scope>
    <source>
        <strain evidence="1 2">CECT 8575</strain>
    </source>
</reference>
<dbReference type="AlphaFoldDB" id="A0A368VV57"/>
<comment type="caution">
    <text evidence="1">The sequence shown here is derived from an EMBL/GenBank/DDBJ whole genome shotgun (WGS) entry which is preliminary data.</text>
</comment>
<keyword evidence="2" id="KW-1185">Reference proteome</keyword>
<sequence length="108" mass="12249">MTGERDNNGVVGVGADLDSLFAEVEALRELASDSDKARDSARVYDFGIRWGALLSGRLQRLAHYHHRGELTPHEQARYEKLRTELRDVQPLAERLGIARPTIPLEDRR</sequence>
<name>A0A368VV57_9ACTN</name>
<organism evidence="1 2">
    <name type="scientific">Halopolyspora algeriensis</name>
    <dbReference type="NCBI Taxonomy" id="1500506"/>
    <lineage>
        <taxon>Bacteria</taxon>
        <taxon>Bacillati</taxon>
        <taxon>Actinomycetota</taxon>
        <taxon>Actinomycetes</taxon>
        <taxon>Actinomycetes incertae sedis</taxon>
        <taxon>Halopolyspora</taxon>
    </lineage>
</organism>
<dbReference type="RefSeq" id="WP_114451821.1">
    <property type="nucleotide sequence ID" value="NZ_QPJC01000002.1"/>
</dbReference>
<dbReference type="OrthoDB" id="2613315at2"/>
<accession>A0A368VV57</accession>